<protein>
    <submittedName>
        <fullName evidence="1">Uncharacterized protein</fullName>
    </submittedName>
</protein>
<dbReference type="EMBL" id="JADNRY010000017">
    <property type="protein sequence ID" value="KAF9073590.1"/>
    <property type="molecule type" value="Genomic_DNA"/>
</dbReference>
<dbReference type="AlphaFoldDB" id="A0A9P5UB07"/>
<keyword evidence="2" id="KW-1185">Reference proteome</keyword>
<comment type="caution">
    <text evidence="1">The sequence shown here is derived from an EMBL/GenBank/DDBJ whole genome shotgun (WGS) entry which is preliminary data.</text>
</comment>
<organism evidence="1 2">
    <name type="scientific">Rhodocollybia butyracea</name>
    <dbReference type="NCBI Taxonomy" id="206335"/>
    <lineage>
        <taxon>Eukaryota</taxon>
        <taxon>Fungi</taxon>
        <taxon>Dikarya</taxon>
        <taxon>Basidiomycota</taxon>
        <taxon>Agaricomycotina</taxon>
        <taxon>Agaricomycetes</taxon>
        <taxon>Agaricomycetidae</taxon>
        <taxon>Agaricales</taxon>
        <taxon>Marasmiineae</taxon>
        <taxon>Omphalotaceae</taxon>
        <taxon>Rhodocollybia</taxon>
    </lineage>
</organism>
<name>A0A9P5UB07_9AGAR</name>
<evidence type="ECO:0000313" key="1">
    <source>
        <dbReference type="EMBL" id="KAF9073590.1"/>
    </source>
</evidence>
<evidence type="ECO:0000313" key="2">
    <source>
        <dbReference type="Proteomes" id="UP000772434"/>
    </source>
</evidence>
<proteinExistence type="predicted"/>
<dbReference type="Proteomes" id="UP000772434">
    <property type="component" value="Unassembled WGS sequence"/>
</dbReference>
<reference evidence="1" key="1">
    <citation type="submission" date="2020-11" db="EMBL/GenBank/DDBJ databases">
        <authorList>
            <consortium name="DOE Joint Genome Institute"/>
            <person name="Ahrendt S."/>
            <person name="Riley R."/>
            <person name="Andreopoulos W."/>
            <person name="Labutti K."/>
            <person name="Pangilinan J."/>
            <person name="Ruiz-Duenas F.J."/>
            <person name="Barrasa J.M."/>
            <person name="Sanchez-Garcia M."/>
            <person name="Camarero S."/>
            <person name="Miyauchi S."/>
            <person name="Serrano A."/>
            <person name="Linde D."/>
            <person name="Babiker R."/>
            <person name="Drula E."/>
            <person name="Ayuso-Fernandez I."/>
            <person name="Pacheco R."/>
            <person name="Padilla G."/>
            <person name="Ferreira P."/>
            <person name="Barriuso J."/>
            <person name="Kellner H."/>
            <person name="Castanera R."/>
            <person name="Alfaro M."/>
            <person name="Ramirez L."/>
            <person name="Pisabarro A.G."/>
            <person name="Kuo A."/>
            <person name="Tritt A."/>
            <person name="Lipzen A."/>
            <person name="He G."/>
            <person name="Yan M."/>
            <person name="Ng V."/>
            <person name="Cullen D."/>
            <person name="Martin F."/>
            <person name="Rosso M.-N."/>
            <person name="Henrissat B."/>
            <person name="Hibbett D."/>
            <person name="Martinez A.T."/>
            <person name="Grigoriev I.V."/>
        </authorList>
    </citation>
    <scope>NUCLEOTIDE SEQUENCE</scope>
    <source>
        <strain evidence="1">AH 40177</strain>
    </source>
</reference>
<sequence length="147" mass="15993">MPLNGPAAVYERSCVDALVGLCAPPDQLNSCINVAEEAALRECATFNDCIASAWISNNYAVGIILTHGAVSLSSQQFTTLPSPVHWLRNQSMDFPMSFLALLFDVTADDVIAYKQDSESLMDLAFIVPKEGDDGEDIIRVREVPLNT</sequence>
<accession>A0A9P5UB07</accession>
<gene>
    <name evidence="1" type="ORF">BDP27DRAFT_1360203</name>
</gene>